<dbReference type="PATRIC" id="fig|157733.3.peg.1937"/>
<keyword evidence="4 5" id="KW-0067">ATP-binding</keyword>
<sequence>MDHKTQSAYRKEKQQLEKIAAEITKQQKNLANYPRYSGNNVTEQVLESIREENRTSLAIAAKEPYFARMDFQEVDKESRSYYIGKVGVAHEDSQDSLVVDWRAPVASMFYAFTGGEEDVYYISPDGLIDGNIELKRNIVIRNQELQRVVDTYVEGSEDLSGSDEFLLYRLSENKDNRLRDIVSTIQAKQNDIIRAERTKPLIIQGAAGSGKTTVALHRLAYLLYEYRDTIQAGRMVIFAPNRMFLDYISGVLPELGVGGIQQSTFTDWTLSMIEEKVELNASGDDLQKWFGKKRPEIEKAEGRIKGSLAFKKWIDSSLEAYNAAVGPKGSFTPFEDRTLSEEKVQQWLSDLAAYPVGLKREMMVNRFRVWIKEEIKYMKTVYGSHVQKEYRKLANEKLKEYFKTWPKQTALSFYKSLFQTNTPSYISATERDQVLNGWLIKETAGRLKKKQLTPDDLAPLLYIQFKLNGINKDDVFQHIVIDEAQDFSPFQIALLIEVNRSRSFTILGDLAQGIHSYKGIHSWEEFRQLFNGKDLYIELEQSYRSTLEIIEYANEVISHANIPVQPAVPVFRSGERVIQQNVKKDGQVTKLLSTANEMSKRGMNTIAIVGRSEEECHALFEEVSKQDKEANLITAQDRSYAGGLSIVPIYLTKGLEFDGVIIADACKENYRKDAEDAKLLYVGCTRALHELKIFYVGEPSQLLPN</sequence>
<dbReference type="Gene3D" id="1.10.10.160">
    <property type="match status" value="1"/>
</dbReference>
<protein>
    <recommendedName>
        <fullName evidence="6">UvrD-like helicase ATP-binding domain-containing protein</fullName>
    </recommendedName>
</protein>
<dbReference type="PANTHER" id="PTHR11070">
    <property type="entry name" value="UVRD / RECB / PCRA DNA HELICASE FAMILY MEMBER"/>
    <property type="match status" value="1"/>
</dbReference>
<reference evidence="7" key="1">
    <citation type="submission" date="2015-06" db="EMBL/GenBank/DDBJ databases">
        <authorList>
            <person name="Liu B."/>
            <person name="Wang J."/>
            <person name="Zhu Y."/>
            <person name="Liu G."/>
            <person name="Chen Q."/>
            <person name="Zheng C."/>
            <person name="Che J."/>
            <person name="Ge C."/>
            <person name="Shi H."/>
            <person name="Pan Z."/>
            <person name="Liu X."/>
        </authorList>
    </citation>
    <scope>NUCLEOTIDE SEQUENCE [LARGE SCALE GENOMIC DNA]</scope>
    <source>
        <strain evidence="7">DSM 16346</strain>
    </source>
</reference>
<dbReference type="GO" id="GO:0005524">
    <property type="term" value="F:ATP binding"/>
    <property type="evidence" value="ECO:0007669"/>
    <property type="project" value="UniProtKB-UniRule"/>
</dbReference>
<keyword evidence="2 5" id="KW-0378">Hydrolase</keyword>
<evidence type="ECO:0000256" key="5">
    <source>
        <dbReference type="PROSITE-ProRule" id="PRU00560"/>
    </source>
</evidence>
<dbReference type="GO" id="GO:0005829">
    <property type="term" value="C:cytosol"/>
    <property type="evidence" value="ECO:0007669"/>
    <property type="project" value="TreeGrafter"/>
</dbReference>
<evidence type="ECO:0000256" key="2">
    <source>
        <dbReference type="ARBA" id="ARBA00022801"/>
    </source>
</evidence>
<dbReference type="InterPro" id="IPR013986">
    <property type="entry name" value="DExx_box_DNA_helicase_dom_sf"/>
</dbReference>
<dbReference type="RefSeq" id="WP_048313547.1">
    <property type="nucleotide sequence ID" value="NZ_CP119526.1"/>
</dbReference>
<dbReference type="GO" id="GO:0043138">
    <property type="term" value="F:3'-5' DNA helicase activity"/>
    <property type="evidence" value="ECO:0007669"/>
    <property type="project" value="TreeGrafter"/>
</dbReference>
<dbReference type="PROSITE" id="PS51198">
    <property type="entry name" value="UVRD_HELICASE_ATP_BIND"/>
    <property type="match status" value="1"/>
</dbReference>
<gene>
    <name evidence="7" type="ORF">AB986_20645</name>
</gene>
<dbReference type="NCBIfam" id="NF041464">
    <property type="entry name" value="HelD_BACSU"/>
    <property type="match status" value="1"/>
</dbReference>
<dbReference type="InterPro" id="IPR027417">
    <property type="entry name" value="P-loop_NTPase"/>
</dbReference>
<evidence type="ECO:0000313" key="8">
    <source>
        <dbReference type="Proteomes" id="UP000035996"/>
    </source>
</evidence>
<dbReference type="GO" id="GO:0016787">
    <property type="term" value="F:hydrolase activity"/>
    <property type="evidence" value="ECO:0007669"/>
    <property type="project" value="UniProtKB-UniRule"/>
</dbReference>
<dbReference type="Proteomes" id="UP000035996">
    <property type="component" value="Unassembled WGS sequence"/>
</dbReference>
<dbReference type="GO" id="GO:0000725">
    <property type="term" value="P:recombinational repair"/>
    <property type="evidence" value="ECO:0007669"/>
    <property type="project" value="TreeGrafter"/>
</dbReference>
<evidence type="ECO:0000256" key="1">
    <source>
        <dbReference type="ARBA" id="ARBA00022741"/>
    </source>
</evidence>
<dbReference type="OrthoDB" id="9787585at2"/>
<feature type="binding site" evidence="5">
    <location>
        <begin position="205"/>
        <end position="212"/>
    </location>
    <ligand>
        <name>ATP</name>
        <dbReference type="ChEBI" id="CHEBI:30616"/>
    </ligand>
</feature>
<comment type="caution">
    <text evidence="7">The sequence shown here is derived from an EMBL/GenBank/DDBJ whole genome shotgun (WGS) entry which is preliminary data.</text>
</comment>
<name>A0A0J6CRS2_9BACL</name>
<proteinExistence type="predicted"/>
<evidence type="ECO:0000256" key="3">
    <source>
        <dbReference type="ARBA" id="ARBA00022806"/>
    </source>
</evidence>
<dbReference type="GO" id="GO:0003677">
    <property type="term" value="F:DNA binding"/>
    <property type="evidence" value="ECO:0007669"/>
    <property type="project" value="InterPro"/>
</dbReference>
<keyword evidence="8" id="KW-1185">Reference proteome</keyword>
<dbReference type="AlphaFoldDB" id="A0A0J6CRS2"/>
<dbReference type="STRING" id="157733.AB986_20645"/>
<evidence type="ECO:0000256" key="4">
    <source>
        <dbReference type="ARBA" id="ARBA00022840"/>
    </source>
</evidence>
<evidence type="ECO:0000259" key="6">
    <source>
        <dbReference type="PROSITE" id="PS51198"/>
    </source>
</evidence>
<dbReference type="EMBL" id="LELK01000015">
    <property type="protein sequence ID" value="KMM35863.1"/>
    <property type="molecule type" value="Genomic_DNA"/>
</dbReference>
<dbReference type="Pfam" id="PF00580">
    <property type="entry name" value="UvrD-helicase"/>
    <property type="match status" value="1"/>
</dbReference>
<dbReference type="Pfam" id="PF13538">
    <property type="entry name" value="UvrD_C_2"/>
    <property type="match status" value="1"/>
</dbReference>
<keyword evidence="3 5" id="KW-0347">Helicase</keyword>
<evidence type="ECO:0000313" key="7">
    <source>
        <dbReference type="EMBL" id="KMM35863.1"/>
    </source>
</evidence>
<dbReference type="PANTHER" id="PTHR11070:SF17">
    <property type="entry name" value="DNA HELICASE IV"/>
    <property type="match status" value="1"/>
</dbReference>
<keyword evidence="1 5" id="KW-0547">Nucleotide-binding</keyword>
<dbReference type="InterPro" id="IPR014016">
    <property type="entry name" value="UvrD-like_ATP-bd"/>
</dbReference>
<dbReference type="InterPro" id="IPR048228">
    <property type="entry name" value="HelD_bacillota"/>
</dbReference>
<dbReference type="InterPro" id="IPR000212">
    <property type="entry name" value="DNA_helicase_UvrD/REP"/>
</dbReference>
<dbReference type="InterPro" id="IPR027785">
    <property type="entry name" value="UvrD-like_helicase_C"/>
</dbReference>
<dbReference type="SUPFAM" id="SSF52540">
    <property type="entry name" value="P-loop containing nucleoside triphosphate hydrolases"/>
    <property type="match status" value="1"/>
</dbReference>
<dbReference type="Gene3D" id="3.40.50.300">
    <property type="entry name" value="P-loop containing nucleotide triphosphate hydrolases"/>
    <property type="match status" value="3"/>
</dbReference>
<accession>A0A0J6CRS2</accession>
<organism evidence="7 8">
    <name type="scientific">Guptibacillus hwajinpoensis</name>
    <dbReference type="NCBI Taxonomy" id="208199"/>
    <lineage>
        <taxon>Bacteria</taxon>
        <taxon>Bacillati</taxon>
        <taxon>Bacillota</taxon>
        <taxon>Bacilli</taxon>
        <taxon>Bacillales</taxon>
        <taxon>Guptibacillaceae</taxon>
        <taxon>Guptibacillus</taxon>
    </lineage>
</organism>
<feature type="domain" description="UvrD-like helicase ATP-binding" evidence="6">
    <location>
        <begin position="184"/>
        <end position="546"/>
    </location>
</feature>